<dbReference type="PANTHER" id="PTHR30246">
    <property type="entry name" value="2-KETO-3-DEOXY-6-PHOSPHOGLUCONATE ALDOLASE"/>
    <property type="match status" value="1"/>
</dbReference>
<dbReference type="PANTHER" id="PTHR30246:SF1">
    <property type="entry name" value="2-DEHYDRO-3-DEOXY-6-PHOSPHOGALACTONATE ALDOLASE-RELATED"/>
    <property type="match status" value="1"/>
</dbReference>
<dbReference type="Pfam" id="PF01081">
    <property type="entry name" value="Aldolase"/>
    <property type="match status" value="1"/>
</dbReference>
<dbReference type="GO" id="GO:0016829">
    <property type="term" value="F:lyase activity"/>
    <property type="evidence" value="ECO:0007669"/>
    <property type="project" value="UniProtKB-KW"/>
</dbReference>
<dbReference type="EMBL" id="CP059894">
    <property type="protein sequence ID" value="QNJ91867.1"/>
    <property type="molecule type" value="Genomic_DNA"/>
</dbReference>
<keyword evidence="5" id="KW-0119">Carbohydrate metabolism</keyword>
<dbReference type="SUPFAM" id="SSF51569">
    <property type="entry name" value="Aldolase"/>
    <property type="match status" value="1"/>
</dbReference>
<dbReference type="Proteomes" id="UP000199707">
    <property type="component" value="Unassembled WGS sequence"/>
</dbReference>
<dbReference type="InterPro" id="IPR013785">
    <property type="entry name" value="Aldolase_TIM"/>
</dbReference>
<evidence type="ECO:0000256" key="4">
    <source>
        <dbReference type="ARBA" id="ARBA00023239"/>
    </source>
</evidence>
<keyword evidence="4" id="KW-0456">Lyase</keyword>
<reference evidence="7" key="2">
    <citation type="submission" date="2016-10" db="EMBL/GenBank/DDBJ databases">
        <authorList>
            <person name="de Groot N.N."/>
        </authorList>
    </citation>
    <scope>NUCLEOTIDE SEQUENCE [LARGE SCALE GENOMIC DNA]</scope>
    <source>
        <strain evidence="7">UNC267MFSha1.1M11</strain>
    </source>
</reference>
<reference evidence="6 9" key="3">
    <citation type="submission" date="2020-07" db="EMBL/GenBank/DDBJ databases">
        <title>Draft genome sequence of four isobutane-metabolizing strains capable of cometabolically degrading diverse ether contaminants.</title>
        <authorList>
            <person name="Chen W."/>
            <person name="Faulkner N."/>
            <person name="Smith C."/>
            <person name="Hyman M."/>
        </authorList>
    </citation>
    <scope>NUCLEOTIDE SEQUENCE [LARGE SCALE GENOMIC DNA]</scope>
    <source>
        <strain evidence="6 9">2A</strain>
    </source>
</reference>
<proteinExistence type="inferred from homology"/>
<evidence type="ECO:0000256" key="5">
    <source>
        <dbReference type="ARBA" id="ARBA00023277"/>
    </source>
</evidence>
<gene>
    <name evidence="6" type="ORF">HZU40_27400</name>
    <name evidence="7" type="ORF">SAMN02799620_00065</name>
</gene>
<dbReference type="InterPro" id="IPR000887">
    <property type="entry name" value="Aldlse_KDPG_KHG"/>
</dbReference>
<reference evidence="8" key="1">
    <citation type="submission" date="2016-10" db="EMBL/GenBank/DDBJ databases">
        <authorList>
            <person name="Varghese N."/>
            <person name="Submissions S."/>
        </authorList>
    </citation>
    <scope>NUCLEOTIDE SEQUENCE [LARGE SCALE GENOMIC DNA]</scope>
    <source>
        <strain evidence="8">UNC267MFSha1.1M11</strain>
    </source>
</reference>
<evidence type="ECO:0000256" key="1">
    <source>
        <dbReference type="ARBA" id="ARBA00004761"/>
    </source>
</evidence>
<dbReference type="EMBL" id="FMUB01000001">
    <property type="protein sequence ID" value="SCX00248.1"/>
    <property type="molecule type" value="Genomic_DNA"/>
</dbReference>
<evidence type="ECO:0000256" key="2">
    <source>
        <dbReference type="ARBA" id="ARBA00006906"/>
    </source>
</evidence>
<evidence type="ECO:0000256" key="3">
    <source>
        <dbReference type="ARBA" id="ARBA00011233"/>
    </source>
</evidence>
<evidence type="ECO:0000313" key="9">
    <source>
        <dbReference type="Proteomes" id="UP000515498"/>
    </source>
</evidence>
<accession>A0A1G4V413</accession>
<organism evidence="7 8">
    <name type="scientific">Mycolicibacterium fluoranthenivorans</name>
    <dbReference type="NCBI Taxonomy" id="258505"/>
    <lineage>
        <taxon>Bacteria</taxon>
        <taxon>Bacillati</taxon>
        <taxon>Actinomycetota</taxon>
        <taxon>Actinomycetes</taxon>
        <taxon>Mycobacteriales</taxon>
        <taxon>Mycobacteriaceae</taxon>
        <taxon>Mycolicibacterium</taxon>
    </lineage>
</organism>
<evidence type="ECO:0000313" key="6">
    <source>
        <dbReference type="EMBL" id="QNJ91867.1"/>
    </source>
</evidence>
<dbReference type="Gene3D" id="3.20.20.70">
    <property type="entry name" value="Aldolase class I"/>
    <property type="match status" value="1"/>
</dbReference>
<evidence type="ECO:0000313" key="7">
    <source>
        <dbReference type="EMBL" id="SCX00248.1"/>
    </source>
</evidence>
<dbReference type="STRING" id="1502745.SAMN02799620_00065"/>
<protein>
    <submittedName>
        <fullName evidence="7">2-dehydro-3-deoxyphosphogluconate aldolase / (4S)-4-hydroxy-2-oxoglutarate aldolase</fullName>
    </submittedName>
    <submittedName>
        <fullName evidence="6">Bifunctional 4-hydroxy-2-oxoglutarate aldolase/2-dehydro-3-deoxy-phosphogluconate aldolase</fullName>
    </submittedName>
</protein>
<dbReference type="CDD" id="cd00452">
    <property type="entry name" value="KDPG_aldolase"/>
    <property type="match status" value="1"/>
</dbReference>
<dbReference type="AlphaFoldDB" id="A0A1G4V413"/>
<dbReference type="Proteomes" id="UP000515498">
    <property type="component" value="Chromosome"/>
</dbReference>
<comment type="subunit">
    <text evidence="3">Homotrimer.</text>
</comment>
<dbReference type="KEGG" id="mflu:HZU40_27400"/>
<sequence>MTGDTLTRVTIPARTATTKLIVVVRAADATDYDRILDVLIDAGIGSVELTLTTPGTLERLPHLLDRFGDAADIGVGTVTDAEQLAAAIDAGAHYLVTPITDTHLVQTAHRAGVPMVPGGLTPTELFAAWQAGAAAVKIFPANQVGAGYVKDLRGPFPEIAVVPSGGVDLRGAVAWLAAGAAAVSVGGPLLGDAVRGGDLGALRERAQAFVAACGPDTA</sequence>
<comment type="pathway">
    <text evidence="1">Carbohydrate acid metabolism.</text>
</comment>
<comment type="similarity">
    <text evidence="2">Belongs to the KHG/KDPG aldolase family.</text>
</comment>
<dbReference type="RefSeq" id="WP_090352936.1">
    <property type="nucleotide sequence ID" value="NZ_CP059894.1"/>
</dbReference>
<evidence type="ECO:0000313" key="8">
    <source>
        <dbReference type="Proteomes" id="UP000199707"/>
    </source>
</evidence>
<name>A0A1G4V413_9MYCO</name>